<evidence type="ECO:0000313" key="7">
    <source>
        <dbReference type="EMBL" id="EEF80820.1"/>
    </source>
</evidence>
<reference evidence="8" key="1">
    <citation type="submission" date="2008-01" db="EMBL/GenBank/DDBJ databases">
        <authorList>
            <person name="Schaefer H."/>
            <person name="Ferriera S."/>
            <person name="Johnson J."/>
            <person name="Kravitz S."/>
            <person name="Beeson K."/>
            <person name="Sutton G."/>
            <person name="Rogers Y.-H."/>
            <person name="Friedman R."/>
            <person name="Frazier M."/>
            <person name="Venter J.C."/>
        </authorList>
    </citation>
    <scope>NUCLEOTIDE SEQUENCE</scope>
    <source>
        <strain evidence="8">DMS010</strain>
    </source>
</reference>
<evidence type="ECO:0000313" key="2">
    <source>
        <dbReference type="EMBL" id="EEF78970.1"/>
    </source>
</evidence>
<organism evidence="8 9">
    <name type="scientific">Methylophaga thiooxydans DMS010</name>
    <dbReference type="NCBI Taxonomy" id="637616"/>
    <lineage>
        <taxon>Bacteria</taxon>
        <taxon>Pseudomonadati</taxon>
        <taxon>Pseudomonadota</taxon>
        <taxon>Gammaproteobacteria</taxon>
        <taxon>Thiotrichales</taxon>
        <taxon>Piscirickettsiaceae</taxon>
        <taxon>Methylophaga</taxon>
    </lineage>
</organism>
<protein>
    <recommendedName>
        <fullName evidence="10">Phage tail tube protein</fullName>
    </recommendedName>
</protein>
<dbReference type="EMBL" id="GG657903">
    <property type="protein sequence ID" value="EEF78970.1"/>
    <property type="molecule type" value="Genomic_DNA"/>
</dbReference>
<feature type="region of interest" description="Disordered" evidence="1">
    <location>
        <begin position="16"/>
        <end position="51"/>
    </location>
</feature>
<evidence type="ECO:0000313" key="9">
    <source>
        <dbReference type="Proteomes" id="UP000004679"/>
    </source>
</evidence>
<evidence type="ECO:0000313" key="8">
    <source>
        <dbReference type="EMBL" id="EEF81041.1"/>
    </source>
</evidence>
<evidence type="ECO:0000313" key="6">
    <source>
        <dbReference type="EMBL" id="EEF80437.1"/>
    </source>
</evidence>
<sequence length="116" mass="12714">MSEQVTGKVKVRIDGGVIESENEATLDPGGVSREPSSHGGKTYFTESDSPPNLKFKILLTSTVDVTEVNKWKNKTVTFITDTGQRYLMRNAFTVNVIEHGMTSADVEMSGDMAEKV</sequence>
<reference evidence="8 9" key="2">
    <citation type="journal article" date="2011" name="J. Bacteriol.">
        <title>Draft genome sequence of the chemolithoheterotrophic, halophilic methylotroph Methylophaga thiooxydans DMS010.</title>
        <authorList>
            <person name="Boden R."/>
            <person name="Ferriera S."/>
            <person name="Johnson J."/>
            <person name="Kelly D.P."/>
            <person name="Murrell J.C."/>
            <person name="Schafer H."/>
        </authorList>
    </citation>
    <scope>NUCLEOTIDE SEQUENCE [LARGE SCALE GENOMIC DNA]</scope>
    <source>
        <strain evidence="8 9">DMS010</strain>
    </source>
</reference>
<keyword evidence="9" id="KW-1185">Reference proteome</keyword>
<proteinExistence type="predicted"/>
<dbReference type="EMBL" id="GG657888">
    <property type="protein sequence ID" value="EEF80820.1"/>
    <property type="molecule type" value="Genomic_DNA"/>
</dbReference>
<dbReference type="Pfam" id="PF10618">
    <property type="entry name" value="Tail_tube"/>
    <property type="match status" value="1"/>
</dbReference>
<evidence type="ECO:0000313" key="5">
    <source>
        <dbReference type="EMBL" id="EEF80378.1"/>
    </source>
</evidence>
<dbReference type="Proteomes" id="UP000004679">
    <property type="component" value="Unassembled WGS sequence"/>
</dbReference>
<evidence type="ECO:0008006" key="10">
    <source>
        <dbReference type="Google" id="ProtNLM"/>
    </source>
</evidence>
<accession>C0N2F8</accession>
<dbReference type="HOGENOM" id="CLU_166707_0_0_6"/>
<dbReference type="OrthoDB" id="6399698at2"/>
<gene>
    <name evidence="4" type="ORF">MDMS009_1118</name>
    <name evidence="3" type="ORF">MDMS009_1663</name>
    <name evidence="2" type="ORF">MDMS009_2487</name>
    <name evidence="8" type="ORF">MDMS009_361</name>
    <name evidence="7" type="ORF">MDMS009_547</name>
    <name evidence="6" type="ORF">MDMS009_762</name>
    <name evidence="5" type="ORF">MDMS009_991</name>
</gene>
<evidence type="ECO:0000313" key="4">
    <source>
        <dbReference type="EMBL" id="EEF80222.1"/>
    </source>
</evidence>
<name>C0N2F8_9GAMM</name>
<dbReference type="EMBL" id="GG657893">
    <property type="protein sequence ID" value="EEF80378.1"/>
    <property type="molecule type" value="Genomic_DNA"/>
</dbReference>
<dbReference type="EMBL" id="GG657898">
    <property type="protein sequence ID" value="EEF79725.1"/>
    <property type="molecule type" value="Genomic_DNA"/>
</dbReference>
<dbReference type="RefSeq" id="WP_008290154.1">
    <property type="nucleotide sequence ID" value="NZ_GG657884.1"/>
</dbReference>
<evidence type="ECO:0000256" key="1">
    <source>
        <dbReference type="SAM" id="MobiDB-lite"/>
    </source>
</evidence>
<dbReference type="EMBL" id="GG657895">
    <property type="protein sequence ID" value="EEF80222.1"/>
    <property type="molecule type" value="Genomic_DNA"/>
</dbReference>
<dbReference type="InterPro" id="IPR019596">
    <property type="entry name" value="Phage_Mu_GpM_tail_tub"/>
</dbReference>
<dbReference type="EMBL" id="GG657892">
    <property type="protein sequence ID" value="EEF80437.1"/>
    <property type="molecule type" value="Genomic_DNA"/>
</dbReference>
<dbReference type="EMBL" id="GG657884">
    <property type="protein sequence ID" value="EEF81041.1"/>
    <property type="molecule type" value="Genomic_DNA"/>
</dbReference>
<evidence type="ECO:0000313" key="3">
    <source>
        <dbReference type="EMBL" id="EEF79725.1"/>
    </source>
</evidence>
<dbReference type="AlphaFoldDB" id="C0N2F8"/>